<dbReference type="STRING" id="111780.Sta7437_0846"/>
<dbReference type="RefSeq" id="WP_015192107.1">
    <property type="nucleotide sequence ID" value="NC_019748.1"/>
</dbReference>
<evidence type="ECO:0008006" key="4">
    <source>
        <dbReference type="Google" id="ProtNLM"/>
    </source>
</evidence>
<dbReference type="Proteomes" id="UP000010473">
    <property type="component" value="Chromosome"/>
</dbReference>
<name>K9XQR9_STAC7</name>
<evidence type="ECO:0000313" key="2">
    <source>
        <dbReference type="EMBL" id="AFZ34434.1"/>
    </source>
</evidence>
<keyword evidence="1" id="KW-0812">Transmembrane</keyword>
<feature type="transmembrane region" description="Helical" evidence="1">
    <location>
        <begin position="12"/>
        <end position="31"/>
    </location>
</feature>
<keyword evidence="1" id="KW-0472">Membrane</keyword>
<keyword evidence="1" id="KW-1133">Transmembrane helix</keyword>
<proteinExistence type="predicted"/>
<dbReference type="eggNOG" id="COG3591">
    <property type="taxonomic scope" value="Bacteria"/>
</dbReference>
<dbReference type="HOGENOM" id="CLU_115813_0_0_3"/>
<evidence type="ECO:0000256" key="1">
    <source>
        <dbReference type="SAM" id="Phobius"/>
    </source>
</evidence>
<dbReference type="KEGG" id="scs:Sta7437_0846"/>
<sequence length="161" mass="17872">MIKQLTEVSKISLSVGIGLIVNFISINPIYAQTSVKNITINNQFVPNPLTFEGVSNGSISARDVVRIEETATGYCDGFVNHEPNYTLTLNSFFDYLKIEVESPVDTTILVKGPGGIWCNDDSDSTNPSIEGQWQPGNYKIWIGSYQENSVNNYRVKITQTN</sequence>
<accession>K9XQR9</accession>
<dbReference type="EMBL" id="CP003653">
    <property type="protein sequence ID" value="AFZ34434.1"/>
    <property type="molecule type" value="Genomic_DNA"/>
</dbReference>
<evidence type="ECO:0000313" key="3">
    <source>
        <dbReference type="Proteomes" id="UP000010473"/>
    </source>
</evidence>
<dbReference type="AlphaFoldDB" id="K9XQR9"/>
<gene>
    <name evidence="2" type="ordered locus">Sta7437_0846</name>
</gene>
<protein>
    <recommendedName>
        <fullName evidence="4">Peptidase domain protein</fullName>
    </recommendedName>
</protein>
<dbReference type="OrthoDB" id="5973611at2"/>
<organism evidence="2 3">
    <name type="scientific">Stanieria cyanosphaera (strain ATCC 29371 / PCC 7437)</name>
    <dbReference type="NCBI Taxonomy" id="111780"/>
    <lineage>
        <taxon>Bacteria</taxon>
        <taxon>Bacillati</taxon>
        <taxon>Cyanobacteriota</taxon>
        <taxon>Cyanophyceae</taxon>
        <taxon>Pleurocapsales</taxon>
        <taxon>Dermocarpellaceae</taxon>
        <taxon>Stanieria</taxon>
    </lineage>
</organism>
<keyword evidence="3" id="KW-1185">Reference proteome</keyword>
<reference evidence="3" key="1">
    <citation type="journal article" date="2013" name="Proc. Natl. Acad. Sci. U.S.A.">
        <title>Improving the coverage of the cyanobacterial phylum using diversity-driven genome sequencing.</title>
        <authorList>
            <person name="Shih P.M."/>
            <person name="Wu D."/>
            <person name="Latifi A."/>
            <person name="Axen S.D."/>
            <person name="Fewer D.P."/>
            <person name="Talla E."/>
            <person name="Calteau A."/>
            <person name="Cai F."/>
            <person name="Tandeau de Marsac N."/>
            <person name="Rippka R."/>
            <person name="Herdman M."/>
            <person name="Sivonen K."/>
            <person name="Coursin T."/>
            <person name="Laurent T."/>
            <person name="Goodwin L."/>
            <person name="Nolan M."/>
            <person name="Davenport K.W."/>
            <person name="Han C.S."/>
            <person name="Rubin E.M."/>
            <person name="Eisen J.A."/>
            <person name="Woyke T."/>
            <person name="Gugger M."/>
            <person name="Kerfeld C.A."/>
        </authorList>
    </citation>
    <scope>NUCLEOTIDE SEQUENCE [LARGE SCALE GENOMIC DNA]</scope>
    <source>
        <strain evidence="3">ATCC 29371 / PCC 7437</strain>
    </source>
</reference>